<dbReference type="PANTHER" id="PTHR30137">
    <property type="entry name" value="LUCIFERASE-LIKE MONOOXYGENASE"/>
    <property type="match status" value="1"/>
</dbReference>
<accession>A0ABQ1NMM6</accession>
<dbReference type="RefSeq" id="WP_188665428.1">
    <property type="nucleotide sequence ID" value="NZ_BMJI01000001.1"/>
</dbReference>
<evidence type="ECO:0000256" key="1">
    <source>
        <dbReference type="ARBA" id="ARBA00007789"/>
    </source>
</evidence>
<dbReference type="SUPFAM" id="SSF51679">
    <property type="entry name" value="Bacterial luciferase-like"/>
    <property type="match status" value="1"/>
</dbReference>
<dbReference type="Proteomes" id="UP000597761">
    <property type="component" value="Unassembled WGS sequence"/>
</dbReference>
<feature type="domain" description="Luciferase-like" evidence="2">
    <location>
        <begin position="10"/>
        <end position="302"/>
    </location>
</feature>
<dbReference type="PANTHER" id="PTHR30137:SF6">
    <property type="entry name" value="LUCIFERASE-LIKE MONOOXYGENASE"/>
    <property type="match status" value="1"/>
</dbReference>
<dbReference type="Gene3D" id="3.20.20.30">
    <property type="entry name" value="Luciferase-like domain"/>
    <property type="match status" value="1"/>
</dbReference>
<evidence type="ECO:0000313" key="4">
    <source>
        <dbReference type="Proteomes" id="UP000597761"/>
    </source>
</evidence>
<organism evidence="3 4">
    <name type="scientific">Tersicoccus solisilvae</name>
    <dbReference type="NCBI Taxonomy" id="1882339"/>
    <lineage>
        <taxon>Bacteria</taxon>
        <taxon>Bacillati</taxon>
        <taxon>Actinomycetota</taxon>
        <taxon>Actinomycetes</taxon>
        <taxon>Micrococcales</taxon>
        <taxon>Micrococcaceae</taxon>
        <taxon>Tersicoccus</taxon>
    </lineage>
</organism>
<dbReference type="NCBIfam" id="TIGR03558">
    <property type="entry name" value="oxido_grp_1"/>
    <property type="match status" value="1"/>
</dbReference>
<gene>
    <name evidence="3" type="ORF">GCM10011512_03630</name>
</gene>
<keyword evidence="4" id="KW-1185">Reference proteome</keyword>
<sequence>MVALSILDLVPRSEGQDATAALRASADLAVVADATGYRRLWYAEHHNTGVFLSSATALLIGRAAQLTERIRVGSGGVMLPNHPPLTVAEQFGTLAAMYGDRIDLGLGRAPGTDPRTAALLRRGDSSEPAFAAEIAQLQAWFGDQRQLPVKAGPALNRHVPLWVLGSSTAGAMVAGQLGLPYAAASHFAPQSLMDALAVYRQYFDPHAPTAQIDRPYAMAGVNVVVADTDDEAERQFTTHLQMARGIVRNDRRALLPPDPAAVDSWDPYELAMVRSRLTASAVGSPATVREQLDRFVATTGVDELMTVTYTHDPAVRLRSVQLLAEAVRPTADALPRG</sequence>
<protein>
    <submittedName>
        <fullName evidence="3">Alkane 1-monooxygenase</fullName>
    </submittedName>
</protein>
<dbReference type="CDD" id="cd00347">
    <property type="entry name" value="Flavin_utilizing_monoxygenases"/>
    <property type="match status" value="1"/>
</dbReference>
<evidence type="ECO:0000259" key="2">
    <source>
        <dbReference type="Pfam" id="PF00296"/>
    </source>
</evidence>
<dbReference type="InterPro" id="IPR011251">
    <property type="entry name" value="Luciferase-like_dom"/>
</dbReference>
<evidence type="ECO:0000313" key="3">
    <source>
        <dbReference type="EMBL" id="GGC80213.1"/>
    </source>
</evidence>
<dbReference type="EMBL" id="BMJI01000001">
    <property type="protein sequence ID" value="GGC80213.1"/>
    <property type="molecule type" value="Genomic_DNA"/>
</dbReference>
<dbReference type="Pfam" id="PF00296">
    <property type="entry name" value="Bac_luciferase"/>
    <property type="match status" value="1"/>
</dbReference>
<comment type="caution">
    <text evidence="3">The sequence shown here is derived from an EMBL/GenBank/DDBJ whole genome shotgun (WGS) entry which is preliminary data.</text>
</comment>
<name>A0ABQ1NMM6_9MICC</name>
<reference evidence="4" key="1">
    <citation type="journal article" date="2019" name="Int. J. Syst. Evol. Microbiol.">
        <title>The Global Catalogue of Microorganisms (GCM) 10K type strain sequencing project: providing services to taxonomists for standard genome sequencing and annotation.</title>
        <authorList>
            <consortium name="The Broad Institute Genomics Platform"/>
            <consortium name="The Broad Institute Genome Sequencing Center for Infectious Disease"/>
            <person name="Wu L."/>
            <person name="Ma J."/>
        </authorList>
    </citation>
    <scope>NUCLEOTIDE SEQUENCE [LARGE SCALE GENOMIC DNA]</scope>
    <source>
        <strain evidence="4">CGMCC 1.15480</strain>
    </source>
</reference>
<dbReference type="InterPro" id="IPR050766">
    <property type="entry name" value="Bact_Lucif_Oxidored"/>
</dbReference>
<dbReference type="InterPro" id="IPR019949">
    <property type="entry name" value="CmoO-like"/>
</dbReference>
<dbReference type="InterPro" id="IPR036661">
    <property type="entry name" value="Luciferase-like_sf"/>
</dbReference>
<comment type="similarity">
    <text evidence="1">To bacterial alkanal monooxygenase alpha and beta chains.</text>
</comment>
<proteinExistence type="predicted"/>